<comment type="caution">
    <text evidence="3">The sequence shown here is derived from an EMBL/GenBank/DDBJ whole genome shotgun (WGS) entry which is preliminary data.</text>
</comment>
<accession>A0A1F7W9H8</accession>
<reference evidence="3 4" key="1">
    <citation type="journal article" date="2016" name="Nat. Commun.">
        <title>Thousands of microbial genomes shed light on interconnected biogeochemical processes in an aquifer system.</title>
        <authorList>
            <person name="Anantharaman K."/>
            <person name="Brown C.T."/>
            <person name="Hug L.A."/>
            <person name="Sharon I."/>
            <person name="Castelle C.J."/>
            <person name="Probst A.J."/>
            <person name="Thomas B.C."/>
            <person name="Singh A."/>
            <person name="Wilkins M.J."/>
            <person name="Karaoz U."/>
            <person name="Brodie E.L."/>
            <person name="Williams K.H."/>
            <person name="Hubbard S.S."/>
            <person name="Banfield J.F."/>
        </authorList>
    </citation>
    <scope>NUCLEOTIDE SEQUENCE [LARGE SCALE GENOMIC DNA]</scope>
</reference>
<organism evidence="3 4">
    <name type="scientific">Candidatus Uhrbacteria bacterium RIFOXYB2_FULL_45_11</name>
    <dbReference type="NCBI Taxonomy" id="1802421"/>
    <lineage>
        <taxon>Bacteria</taxon>
        <taxon>Candidatus Uhriibacteriota</taxon>
    </lineage>
</organism>
<dbReference type="InterPro" id="IPR050611">
    <property type="entry name" value="ABCF"/>
</dbReference>
<evidence type="ECO:0000313" key="4">
    <source>
        <dbReference type="Proteomes" id="UP000177331"/>
    </source>
</evidence>
<dbReference type="AlphaFoldDB" id="A0A1F7W9H8"/>
<dbReference type="STRING" id="1802421.A2318_01685"/>
<name>A0A1F7W9H8_9BACT</name>
<dbReference type="Pfam" id="PF00005">
    <property type="entry name" value="ABC_tran"/>
    <property type="match status" value="1"/>
</dbReference>
<evidence type="ECO:0000256" key="1">
    <source>
        <dbReference type="ARBA" id="ARBA00022737"/>
    </source>
</evidence>
<dbReference type="EMBL" id="MGFD01000009">
    <property type="protein sequence ID" value="OGL99462.1"/>
    <property type="molecule type" value="Genomic_DNA"/>
</dbReference>
<feature type="domain" description="ABC transporter" evidence="2">
    <location>
        <begin position="13"/>
        <end position="99"/>
    </location>
</feature>
<dbReference type="GO" id="GO:0016887">
    <property type="term" value="F:ATP hydrolysis activity"/>
    <property type="evidence" value="ECO:0007669"/>
    <property type="project" value="InterPro"/>
</dbReference>
<gene>
    <name evidence="3" type="ORF">A2318_01685</name>
</gene>
<dbReference type="InterPro" id="IPR027417">
    <property type="entry name" value="P-loop_NTPase"/>
</dbReference>
<proteinExistence type="predicted"/>
<dbReference type="Gene3D" id="3.40.50.300">
    <property type="entry name" value="P-loop containing nucleotide triphosphate hydrolases"/>
    <property type="match status" value="1"/>
</dbReference>
<evidence type="ECO:0000259" key="2">
    <source>
        <dbReference type="Pfam" id="PF00005"/>
    </source>
</evidence>
<dbReference type="PANTHER" id="PTHR19211">
    <property type="entry name" value="ATP-BINDING TRANSPORT PROTEIN-RELATED"/>
    <property type="match status" value="1"/>
</dbReference>
<dbReference type="PANTHER" id="PTHR19211:SF14">
    <property type="entry name" value="ATP-BINDING CASSETTE SUB-FAMILY F MEMBER 1"/>
    <property type="match status" value="1"/>
</dbReference>
<dbReference type="GO" id="GO:0005524">
    <property type="term" value="F:ATP binding"/>
    <property type="evidence" value="ECO:0007669"/>
    <property type="project" value="InterPro"/>
</dbReference>
<protein>
    <recommendedName>
        <fullName evidence="2">ABC transporter domain-containing protein</fullName>
    </recommendedName>
</protein>
<evidence type="ECO:0000313" key="3">
    <source>
        <dbReference type="EMBL" id="OGL99462.1"/>
    </source>
</evidence>
<dbReference type="SUPFAM" id="SSF52540">
    <property type="entry name" value="P-loop containing nucleoside triphosphate hydrolases"/>
    <property type="match status" value="1"/>
</dbReference>
<dbReference type="InterPro" id="IPR003439">
    <property type="entry name" value="ABC_transporter-like_ATP-bd"/>
</dbReference>
<sequence>MGMVKPDLGEVIGSPELSIGYYSQEFETFDFTKTVIETFCGKTQKDEGFARGFLARFLFLGNKVFQSVGSLSGGEKTRLSIACLMGKDNNLLVLDEPTTYLDLLSQRVILESLKEYKGTMIVVSHTAEFIKELAPQKAFLFPEQKMVFWDNVLLGRISEI</sequence>
<keyword evidence="1" id="KW-0677">Repeat</keyword>
<dbReference type="Proteomes" id="UP000177331">
    <property type="component" value="Unassembled WGS sequence"/>
</dbReference>